<organism evidence="2 3">
    <name type="scientific">Rhizoctonia solani</name>
    <dbReference type="NCBI Taxonomy" id="456999"/>
    <lineage>
        <taxon>Eukaryota</taxon>
        <taxon>Fungi</taxon>
        <taxon>Dikarya</taxon>
        <taxon>Basidiomycota</taxon>
        <taxon>Agaricomycotina</taxon>
        <taxon>Agaricomycetes</taxon>
        <taxon>Cantharellales</taxon>
        <taxon>Ceratobasidiaceae</taxon>
        <taxon>Rhizoctonia</taxon>
    </lineage>
</organism>
<gene>
    <name evidence="2" type="ORF">RDB_LOCUS169755</name>
</gene>
<evidence type="ECO:0000313" key="2">
    <source>
        <dbReference type="EMBL" id="CAE6467558.1"/>
    </source>
</evidence>
<dbReference type="AlphaFoldDB" id="A0A8H3BYS9"/>
<feature type="region of interest" description="Disordered" evidence="1">
    <location>
        <begin position="239"/>
        <end position="264"/>
    </location>
</feature>
<protein>
    <submittedName>
        <fullName evidence="2">Uncharacterized protein</fullName>
    </submittedName>
</protein>
<comment type="caution">
    <text evidence="2">The sequence shown here is derived from an EMBL/GenBank/DDBJ whole genome shotgun (WGS) entry which is preliminary data.</text>
</comment>
<feature type="compositionally biased region" description="Polar residues" evidence="1">
    <location>
        <begin position="248"/>
        <end position="264"/>
    </location>
</feature>
<dbReference type="Proteomes" id="UP000663846">
    <property type="component" value="Unassembled WGS sequence"/>
</dbReference>
<name>A0A8H3BYS9_9AGAM</name>
<sequence>MLVGGDTCIVLRPTAIGDEHGLLYGLLQLIGQGCMKDSPNLTMAIRSAFRTVVPIILRQWFGMMTKNTSHLSIPFDEVLQFIEPNGLWARPSESIELGPHLDIRDMAVTRRWTSILGELIKDIGGKELEDSADALGDFYIAAIISAFSGGHCGTEVDHKKWPDDSTTQQFLDILTATKLALKILSPKDPRCGDFAASLTLAIQGFPPPLRAANPELATVVQALYDVIVDSDIDSSIKKNLEDLRGPNGRTSRPASRISSPMSYQ</sequence>
<evidence type="ECO:0000313" key="3">
    <source>
        <dbReference type="Proteomes" id="UP000663846"/>
    </source>
</evidence>
<dbReference type="EMBL" id="CAJMWS010000890">
    <property type="protein sequence ID" value="CAE6467558.1"/>
    <property type="molecule type" value="Genomic_DNA"/>
</dbReference>
<accession>A0A8H3BYS9</accession>
<evidence type="ECO:0000256" key="1">
    <source>
        <dbReference type="SAM" id="MobiDB-lite"/>
    </source>
</evidence>
<proteinExistence type="predicted"/>
<reference evidence="2" key="1">
    <citation type="submission" date="2021-01" db="EMBL/GenBank/DDBJ databases">
        <authorList>
            <person name="Kaushik A."/>
        </authorList>
    </citation>
    <scope>NUCLEOTIDE SEQUENCE</scope>
    <source>
        <strain evidence="2">AG1-1C</strain>
    </source>
</reference>